<reference evidence="2" key="1">
    <citation type="journal article" date="2014" name="Genome Announc.">
        <title>Genome sequence of the yeast Cyberlindnera fabianii (Hansenula fabianii).</title>
        <authorList>
            <person name="Freel K.C."/>
            <person name="Sarilar V."/>
            <person name="Neuveglise C."/>
            <person name="Devillers H."/>
            <person name="Friedrich A."/>
            <person name="Schacherer J."/>
        </authorList>
    </citation>
    <scope>NUCLEOTIDE SEQUENCE</scope>
    <source>
        <strain evidence="2">YJS4271</strain>
    </source>
</reference>
<proteinExistence type="predicted"/>
<evidence type="ECO:0000256" key="1">
    <source>
        <dbReference type="SAM" id="MobiDB-lite"/>
    </source>
</evidence>
<name>A0A061AIC1_CYBFA</name>
<evidence type="ECO:0000313" key="2">
    <source>
        <dbReference type="EMBL" id="CDR37313.1"/>
    </source>
</evidence>
<dbReference type="OrthoDB" id="8189076at2759"/>
<feature type="compositionally biased region" description="Polar residues" evidence="1">
    <location>
        <begin position="90"/>
        <end position="108"/>
    </location>
</feature>
<gene>
    <name evidence="2" type="ORF">CYFA0S_01e09538g</name>
</gene>
<organism evidence="2">
    <name type="scientific">Cyberlindnera fabianii</name>
    <name type="common">Yeast</name>
    <name type="synonym">Hansenula fabianii</name>
    <dbReference type="NCBI Taxonomy" id="36022"/>
    <lineage>
        <taxon>Eukaryota</taxon>
        <taxon>Fungi</taxon>
        <taxon>Dikarya</taxon>
        <taxon>Ascomycota</taxon>
        <taxon>Saccharomycotina</taxon>
        <taxon>Saccharomycetes</taxon>
        <taxon>Phaffomycetales</taxon>
        <taxon>Phaffomycetaceae</taxon>
        <taxon>Cyberlindnera</taxon>
    </lineage>
</organism>
<sequence>MTSFLSGLATLPPAAKPQQVFEDNVQRVGLLQKTLNDCVERYKKLVPLLELVQKELDLKVPDKLEPSLKAPQVPPTTQPKKPARKRSYSKKTSNAPTPQQGFTPQMTIQEVGKDGSEGQPILL</sequence>
<protein>
    <submittedName>
        <fullName evidence="2">CYFA0S01e09538g1_1</fullName>
    </submittedName>
</protein>
<feature type="region of interest" description="Disordered" evidence="1">
    <location>
        <begin position="63"/>
        <end position="123"/>
    </location>
</feature>
<accession>A0A061AIC1</accession>
<dbReference type="EMBL" id="LK052886">
    <property type="protein sequence ID" value="CDR37313.1"/>
    <property type="molecule type" value="Genomic_DNA"/>
</dbReference>
<dbReference type="AlphaFoldDB" id="A0A061AIC1"/>